<gene>
    <name evidence="1" type="ORF">B6F84_01110</name>
</gene>
<dbReference type="Proteomes" id="UP000193404">
    <property type="component" value="Chromosome"/>
</dbReference>
<dbReference type="RefSeq" id="WP_148690509.1">
    <property type="nucleotide sequence ID" value="NZ_CP020477.1"/>
</dbReference>
<dbReference type="OrthoDB" id="46262at2157"/>
<reference evidence="1 2" key="1">
    <citation type="submission" date="2017-03" db="EMBL/GenBank/DDBJ databases">
        <title>Sulfur activation and transportation mechanism of thermophilic Archaea Acidianus manzaensis YN-25.</title>
        <authorList>
            <person name="Ma Y."/>
            <person name="Yang Y."/>
            <person name="Xia J."/>
        </authorList>
    </citation>
    <scope>NUCLEOTIDE SEQUENCE [LARGE SCALE GENOMIC DNA]</scope>
    <source>
        <strain evidence="1 2">YN-25</strain>
    </source>
</reference>
<evidence type="ECO:0000313" key="2">
    <source>
        <dbReference type="Proteomes" id="UP000193404"/>
    </source>
</evidence>
<dbReference type="KEGG" id="aman:B6F84_01110"/>
<dbReference type="EMBL" id="CP020477">
    <property type="protein sequence ID" value="ARM74759.1"/>
    <property type="molecule type" value="Genomic_DNA"/>
</dbReference>
<keyword evidence="2" id="KW-1185">Reference proteome</keyword>
<dbReference type="AlphaFoldDB" id="A0A1W6JWY7"/>
<proteinExistence type="predicted"/>
<name>A0A1W6JWY7_9CREN</name>
<dbReference type="GeneID" id="41589474"/>
<organism evidence="1 2">
    <name type="scientific">Acidianus manzaensis</name>
    <dbReference type="NCBI Taxonomy" id="282676"/>
    <lineage>
        <taxon>Archaea</taxon>
        <taxon>Thermoproteota</taxon>
        <taxon>Thermoprotei</taxon>
        <taxon>Sulfolobales</taxon>
        <taxon>Sulfolobaceae</taxon>
        <taxon>Acidianus</taxon>
    </lineage>
</organism>
<evidence type="ECO:0000313" key="1">
    <source>
        <dbReference type="EMBL" id="ARM74759.1"/>
    </source>
</evidence>
<sequence length="401" mass="46514">MKAIIPIGSPIKVFETAVTTILRTAETYTDNILILYPPFTSPYVKDIIEFLSQITSLKIEIKQIDYRIKDEEIDKILSEADLLIPSASSVIYIIKLVERATKLGIKIDHIMFPFGAWYTLYYPFIPRFIVPFLSGKKETKHIVNYEKANKSIDHWLKGRELSKIIAKISLEFNAKENKNYSINDEVNICIGEDLKLKDDNNCLIKLNKKGLFLNDVKTTPKEILEKTFHDTESLPFILGFYNIKAKIDEKEYDIRELLRKFRGIVIDTNLIYNGIVFYPDIQTYLPYCAYIEIANNKSSFKKTKTKQIANDLAWIYVQELMNRSTIIPTPVFFCDAIIPMIDPLLIKDTLILTSDQSALNHWKNVITNATVGQLVLEEEKDFNDLSFSFLLLYWILKEYNK</sequence>
<dbReference type="STRING" id="282676.B6F84_01110"/>
<protein>
    <submittedName>
        <fullName evidence="1">Uncharacterized protein</fullName>
    </submittedName>
</protein>
<accession>A0A1W6JWY7</accession>